<evidence type="ECO:0000313" key="2">
    <source>
        <dbReference type="Proteomes" id="UP000662857"/>
    </source>
</evidence>
<accession>A0A895YJ68</accession>
<dbReference type="RefSeq" id="WP_239676288.1">
    <property type="nucleotide sequence ID" value="NZ_CP070499.1"/>
</dbReference>
<name>A0A895YJ68_9ACTN</name>
<proteinExistence type="predicted"/>
<dbReference type="AlphaFoldDB" id="A0A895YJ68"/>
<reference evidence="1" key="1">
    <citation type="submission" date="2021-02" db="EMBL/GenBank/DDBJ databases">
        <title>Natrosporangium hydrolyticum gen. nov., sp. nov, a haloalkaliphilic actinobacterium from a soda solonchak soil.</title>
        <authorList>
            <person name="Sorokin D.Y."/>
            <person name="Khijniak T.V."/>
            <person name="Zakharycheva A.P."/>
            <person name="Boueva O.V."/>
            <person name="Ariskina E.V."/>
            <person name="Hahnke R.L."/>
            <person name="Bunk B."/>
            <person name="Sproer C."/>
            <person name="Schumann P."/>
            <person name="Evtushenko L.I."/>
            <person name="Kublanov I.V."/>
        </authorList>
    </citation>
    <scope>NUCLEOTIDE SEQUENCE</scope>
    <source>
        <strain evidence="1">DSM 106523</strain>
    </source>
</reference>
<dbReference type="Proteomes" id="UP000662857">
    <property type="component" value="Chromosome"/>
</dbReference>
<keyword evidence="2" id="KW-1185">Reference proteome</keyword>
<sequence>MTTKTRTAMTAGEGHGLAWAPAVLHQPEGPKGEAAAAALDPQLVARLAGRRACRCWAATGCCSS</sequence>
<protein>
    <submittedName>
        <fullName evidence="1">Uncharacterized protein</fullName>
    </submittedName>
</protein>
<organism evidence="1 2">
    <name type="scientific">Natronosporangium hydrolyticum</name>
    <dbReference type="NCBI Taxonomy" id="2811111"/>
    <lineage>
        <taxon>Bacteria</taxon>
        <taxon>Bacillati</taxon>
        <taxon>Actinomycetota</taxon>
        <taxon>Actinomycetes</taxon>
        <taxon>Micromonosporales</taxon>
        <taxon>Micromonosporaceae</taxon>
        <taxon>Natronosporangium</taxon>
    </lineage>
</organism>
<gene>
    <name evidence="1" type="ORF">JQS43_22020</name>
</gene>
<dbReference type="EMBL" id="CP070499">
    <property type="protein sequence ID" value="QSB14170.1"/>
    <property type="molecule type" value="Genomic_DNA"/>
</dbReference>
<evidence type="ECO:0000313" key="1">
    <source>
        <dbReference type="EMBL" id="QSB14170.1"/>
    </source>
</evidence>
<dbReference type="KEGG" id="nhy:JQS43_22020"/>